<evidence type="ECO:0000256" key="10">
    <source>
        <dbReference type="ARBA" id="ARBA00022859"/>
    </source>
</evidence>
<evidence type="ECO:0000256" key="9">
    <source>
        <dbReference type="ARBA" id="ARBA00022801"/>
    </source>
</evidence>
<reference evidence="16" key="1">
    <citation type="journal article" date="2004" name="Nature">
        <title>Genome duplication in the teleost fish Tetraodon nigroviridis reveals the early vertebrate proto-karyotype.</title>
        <authorList>
            <person name="Jaillon O."/>
            <person name="Aury J.-M."/>
            <person name="Brunet F."/>
            <person name="Petit J.-L."/>
            <person name="Stange-Thomann N."/>
            <person name="Mauceli E."/>
            <person name="Bouneau L."/>
            <person name="Fischer C."/>
            <person name="Ozouf-Costaz C."/>
            <person name="Bernot A."/>
            <person name="Nicaud S."/>
            <person name="Jaffe D."/>
            <person name="Fisher S."/>
            <person name="Lutfalla G."/>
            <person name="Dossat C."/>
            <person name="Segurens B."/>
            <person name="Dasilva C."/>
            <person name="Salanoubat M."/>
            <person name="Levy M."/>
            <person name="Boudet N."/>
            <person name="Castellano S."/>
            <person name="Anthouard V."/>
            <person name="Jubin C."/>
            <person name="Castelli V."/>
            <person name="Katinka M."/>
            <person name="Vacherie B."/>
            <person name="Biemont C."/>
            <person name="Skalli Z."/>
            <person name="Cattolico L."/>
            <person name="Poulain J."/>
            <person name="De Berardinis V."/>
            <person name="Cruaud C."/>
            <person name="Duprat S."/>
            <person name="Brottier P."/>
            <person name="Coutanceau J.-P."/>
            <person name="Gouzy J."/>
            <person name="Parra G."/>
            <person name="Lardier G."/>
            <person name="Chapple C."/>
            <person name="McKernan K.J."/>
            <person name="McEwan P."/>
            <person name="Bosak S."/>
            <person name="Kellis M."/>
            <person name="Volff J.-N."/>
            <person name="Guigo R."/>
            <person name="Zody M.C."/>
            <person name="Mesirov J."/>
            <person name="Lindblad-Toh K."/>
            <person name="Birren B."/>
            <person name="Nusbaum C."/>
            <person name="Kahn D."/>
            <person name="Robinson-Rechavi M."/>
            <person name="Laudet V."/>
            <person name="Schachter V."/>
            <person name="Quetier F."/>
            <person name="Saurin W."/>
            <person name="Scarpelli C."/>
            <person name="Wincker P."/>
            <person name="Lander E.S."/>
            <person name="Weissenbach J."/>
            <person name="Roest Crollius H."/>
        </authorList>
    </citation>
    <scope>NUCLEOTIDE SEQUENCE [LARGE SCALE GENOMIC DNA]</scope>
</reference>
<evidence type="ECO:0000256" key="8">
    <source>
        <dbReference type="ARBA" id="ARBA00022737"/>
    </source>
</evidence>
<dbReference type="FunFam" id="2.60.120.290:FF:000006">
    <property type="entry name" value="Mannan-binding lectin serine protease 1"/>
    <property type="match status" value="1"/>
</dbReference>
<keyword evidence="11 12" id="KW-1015">Disulfide bond</keyword>
<dbReference type="InParanoid" id="H3DCJ0"/>
<evidence type="ECO:0000256" key="4">
    <source>
        <dbReference type="ARBA" id="ARBA00022588"/>
    </source>
</evidence>
<dbReference type="Ensembl" id="ENSTNIT00000018458.1">
    <property type="protein sequence ID" value="ENSTNIP00000018233.1"/>
    <property type="gene ID" value="ENSTNIG00000015177.1"/>
</dbReference>
<evidence type="ECO:0000313" key="16">
    <source>
        <dbReference type="Proteomes" id="UP000007303"/>
    </source>
</evidence>
<dbReference type="Gene3D" id="2.10.25.10">
    <property type="entry name" value="Laminin"/>
    <property type="match status" value="1"/>
</dbReference>
<keyword evidence="10" id="KW-0391">Immunity</keyword>
<dbReference type="FunFam" id="2.60.120.290:FF:000012">
    <property type="entry name" value="mannan-binding lectin serine protease 1 isoform X1"/>
    <property type="match status" value="1"/>
</dbReference>
<dbReference type="Gene3D" id="2.60.120.290">
    <property type="entry name" value="Spermadhesin, CUB domain"/>
    <property type="match status" value="2"/>
</dbReference>
<keyword evidence="6" id="KW-0479">Metal-binding</keyword>
<dbReference type="SMART" id="SM00042">
    <property type="entry name" value="CUB"/>
    <property type="match status" value="2"/>
</dbReference>
<dbReference type="STRING" id="99883.ENSTNIP00000018233"/>
<organism evidence="15 16">
    <name type="scientific">Tetraodon nigroviridis</name>
    <name type="common">Spotted green pufferfish</name>
    <name type="synonym">Chelonodon nigroviridis</name>
    <dbReference type="NCBI Taxonomy" id="99883"/>
    <lineage>
        <taxon>Eukaryota</taxon>
        <taxon>Metazoa</taxon>
        <taxon>Chordata</taxon>
        <taxon>Craniata</taxon>
        <taxon>Vertebrata</taxon>
        <taxon>Euteleostomi</taxon>
        <taxon>Actinopterygii</taxon>
        <taxon>Neopterygii</taxon>
        <taxon>Teleostei</taxon>
        <taxon>Neoteleostei</taxon>
        <taxon>Acanthomorphata</taxon>
        <taxon>Eupercaria</taxon>
        <taxon>Tetraodontiformes</taxon>
        <taxon>Tetradontoidea</taxon>
        <taxon>Tetraodontidae</taxon>
        <taxon>Tetraodon</taxon>
    </lineage>
</organism>
<keyword evidence="8" id="KW-0677">Repeat</keyword>
<evidence type="ECO:0000313" key="15">
    <source>
        <dbReference type="Ensembl" id="ENSTNIP00000018233.1"/>
    </source>
</evidence>
<feature type="chain" id="PRO_5003582674" evidence="13">
    <location>
        <begin position="23"/>
        <end position="297"/>
    </location>
</feature>
<evidence type="ECO:0000256" key="3">
    <source>
        <dbReference type="ARBA" id="ARBA00022536"/>
    </source>
</evidence>
<dbReference type="PROSITE" id="PS01187">
    <property type="entry name" value="EGF_CA"/>
    <property type="match status" value="1"/>
</dbReference>
<dbReference type="SMART" id="SM00179">
    <property type="entry name" value="EGF_CA"/>
    <property type="match status" value="1"/>
</dbReference>
<dbReference type="HOGENOM" id="CLU_006842_14_0_1"/>
<dbReference type="InterPro" id="IPR049883">
    <property type="entry name" value="NOTCH1_EGF-like"/>
</dbReference>
<dbReference type="SMART" id="SM00181">
    <property type="entry name" value="EGF"/>
    <property type="match status" value="1"/>
</dbReference>
<dbReference type="AlphaFoldDB" id="H3DCJ0"/>
<keyword evidence="16" id="KW-1185">Reference proteome</keyword>
<protein>
    <submittedName>
        <fullName evidence="15">MBL associated serine protease 2</fullName>
    </submittedName>
</protein>
<dbReference type="FunFam" id="2.10.25.10:FF:000059">
    <property type="entry name" value="Mannan-binding lectin serine protease 1"/>
    <property type="match status" value="1"/>
</dbReference>
<dbReference type="GO" id="GO:0004252">
    <property type="term" value="F:serine-type endopeptidase activity"/>
    <property type="evidence" value="ECO:0007669"/>
    <property type="project" value="TreeGrafter"/>
</dbReference>
<evidence type="ECO:0000256" key="5">
    <source>
        <dbReference type="ARBA" id="ARBA00022670"/>
    </source>
</evidence>
<proteinExistence type="predicted"/>
<dbReference type="OMA" id="PSNQCEY"/>
<keyword evidence="7 13" id="KW-0732">Signal</keyword>
<keyword evidence="4" id="KW-0399">Innate immunity</keyword>
<evidence type="ECO:0000256" key="7">
    <source>
        <dbReference type="ARBA" id="ARBA00022729"/>
    </source>
</evidence>
<dbReference type="GO" id="GO:0006508">
    <property type="term" value="P:proteolysis"/>
    <property type="evidence" value="ECO:0007669"/>
    <property type="project" value="UniProtKB-KW"/>
</dbReference>
<dbReference type="GO" id="GO:0045087">
    <property type="term" value="P:innate immune response"/>
    <property type="evidence" value="ECO:0007669"/>
    <property type="project" value="UniProtKB-KW"/>
</dbReference>
<dbReference type="Proteomes" id="UP000007303">
    <property type="component" value="Unassembled WGS sequence"/>
</dbReference>
<dbReference type="InterPro" id="IPR000742">
    <property type="entry name" value="EGF"/>
</dbReference>
<dbReference type="CDD" id="cd00041">
    <property type="entry name" value="CUB"/>
    <property type="match status" value="2"/>
</dbReference>
<dbReference type="GO" id="GO:0005615">
    <property type="term" value="C:extracellular space"/>
    <property type="evidence" value="ECO:0007669"/>
    <property type="project" value="TreeGrafter"/>
</dbReference>
<comment type="subcellular location">
    <subcellularLocation>
        <location evidence="1">Secreted</location>
    </subcellularLocation>
</comment>
<sequence length="297" mass="32815">LRFGPSGCCVLVLISLLSVTLSEDLAGLYGSFTSPNFPQPYADDQHVVWNVSVPEGHRIRLYFGHFSLEPSNQCEYDYVQVLAEGNETVRFCGEEEKSSESAPGSTVILTAGNLMSVVFRSDYSNEGRFTGFQAFYSAEDINECLSEIDGERACDHLCHNYIGGYYCTCRRGYLLHQDRRSCTVPCSGRVLTSPSGVLTSPDHPGPYPPMSQCNYTIRLPEGYRITLAFLEPFDVEGHPEAPCPYDALKVSVPGQEFGPFCGSEPPARIDTGSFRVSVVFTSDASGRNRGWKIQYNS</sequence>
<accession>H3DCJ0</accession>
<evidence type="ECO:0000256" key="13">
    <source>
        <dbReference type="SAM" id="SignalP"/>
    </source>
</evidence>
<reference evidence="15" key="3">
    <citation type="submission" date="2025-09" db="UniProtKB">
        <authorList>
            <consortium name="Ensembl"/>
        </authorList>
    </citation>
    <scope>IDENTIFICATION</scope>
</reference>
<dbReference type="CDD" id="cd00054">
    <property type="entry name" value="EGF_CA"/>
    <property type="match status" value="1"/>
</dbReference>
<dbReference type="SUPFAM" id="SSF49854">
    <property type="entry name" value="Spermadhesin, CUB domain"/>
    <property type="match status" value="2"/>
</dbReference>
<evidence type="ECO:0000256" key="1">
    <source>
        <dbReference type="ARBA" id="ARBA00004613"/>
    </source>
</evidence>
<name>H3DCJ0_TETNG</name>
<feature type="signal peptide" evidence="13">
    <location>
        <begin position="1"/>
        <end position="22"/>
    </location>
</feature>
<evidence type="ECO:0000256" key="11">
    <source>
        <dbReference type="ARBA" id="ARBA00023157"/>
    </source>
</evidence>
<keyword evidence="9" id="KW-0378">Hydrolase</keyword>
<dbReference type="GO" id="GO:0005509">
    <property type="term" value="F:calcium ion binding"/>
    <property type="evidence" value="ECO:0007669"/>
    <property type="project" value="InterPro"/>
</dbReference>
<evidence type="ECO:0000259" key="14">
    <source>
        <dbReference type="PROSITE" id="PS01180"/>
    </source>
</evidence>
<dbReference type="GeneTree" id="ENSGT00950000183084"/>
<keyword evidence="2" id="KW-0964">Secreted</keyword>
<dbReference type="InterPro" id="IPR001881">
    <property type="entry name" value="EGF-like_Ca-bd_dom"/>
</dbReference>
<feature type="disulfide bond" evidence="12">
    <location>
        <begin position="186"/>
        <end position="213"/>
    </location>
</feature>
<dbReference type="InterPro" id="IPR000859">
    <property type="entry name" value="CUB_dom"/>
</dbReference>
<dbReference type="SUPFAM" id="SSF57196">
    <property type="entry name" value="EGF/Laminin"/>
    <property type="match status" value="1"/>
</dbReference>
<evidence type="ECO:0000256" key="6">
    <source>
        <dbReference type="ARBA" id="ARBA00022723"/>
    </source>
</evidence>
<dbReference type="Pfam" id="PF07645">
    <property type="entry name" value="EGF_CA"/>
    <property type="match status" value="1"/>
</dbReference>
<evidence type="ECO:0000256" key="12">
    <source>
        <dbReference type="PROSITE-ProRule" id="PRU00059"/>
    </source>
</evidence>
<keyword evidence="3" id="KW-0245">EGF-like domain</keyword>
<feature type="domain" description="CUB" evidence="14">
    <location>
        <begin position="186"/>
        <end position="297"/>
    </location>
</feature>
<dbReference type="PROSITE" id="PS01180">
    <property type="entry name" value="CUB"/>
    <property type="match status" value="2"/>
</dbReference>
<evidence type="ECO:0000256" key="2">
    <source>
        <dbReference type="ARBA" id="ARBA00022525"/>
    </source>
</evidence>
<feature type="domain" description="CUB" evidence="14">
    <location>
        <begin position="9"/>
        <end position="139"/>
    </location>
</feature>
<dbReference type="PROSITE" id="PS01186">
    <property type="entry name" value="EGF_2"/>
    <property type="match status" value="1"/>
</dbReference>
<dbReference type="Pfam" id="PF00431">
    <property type="entry name" value="CUB"/>
    <property type="match status" value="2"/>
</dbReference>
<dbReference type="PANTHER" id="PTHR24255:SF10">
    <property type="entry name" value="MANNAN-BINDING LECTIN SERINE PROTEASE 2"/>
    <property type="match status" value="1"/>
</dbReference>
<dbReference type="PANTHER" id="PTHR24255">
    <property type="entry name" value="COMPLEMENT COMPONENT 1, S SUBCOMPONENT-RELATED"/>
    <property type="match status" value="1"/>
</dbReference>
<comment type="caution">
    <text evidence="12">Lacks conserved residue(s) required for the propagation of feature annotation.</text>
</comment>
<reference evidence="15" key="2">
    <citation type="submission" date="2025-08" db="UniProtKB">
        <authorList>
            <consortium name="Ensembl"/>
        </authorList>
    </citation>
    <scope>IDENTIFICATION</scope>
</reference>
<keyword evidence="5" id="KW-0645">Protease</keyword>
<dbReference type="InterPro" id="IPR035914">
    <property type="entry name" value="Sperma_CUB_dom_sf"/>
</dbReference>
<dbReference type="InterPro" id="IPR018097">
    <property type="entry name" value="EGF_Ca-bd_CS"/>
</dbReference>